<dbReference type="OrthoDB" id="3687641at2759"/>
<evidence type="ECO:0000313" key="3">
    <source>
        <dbReference type="EMBL" id="KAF1995266.1"/>
    </source>
</evidence>
<keyword evidence="4" id="KW-1185">Reference proteome</keyword>
<dbReference type="InterPro" id="IPR021765">
    <property type="entry name" value="UstYa-like"/>
</dbReference>
<organism evidence="3 4">
    <name type="scientific">Amniculicola lignicola CBS 123094</name>
    <dbReference type="NCBI Taxonomy" id="1392246"/>
    <lineage>
        <taxon>Eukaryota</taxon>
        <taxon>Fungi</taxon>
        <taxon>Dikarya</taxon>
        <taxon>Ascomycota</taxon>
        <taxon>Pezizomycotina</taxon>
        <taxon>Dothideomycetes</taxon>
        <taxon>Pleosporomycetidae</taxon>
        <taxon>Pleosporales</taxon>
        <taxon>Amniculicolaceae</taxon>
        <taxon>Amniculicola</taxon>
    </lineage>
</organism>
<sequence length="283" mass="32424">MTKSRDEEYQLLFANEGHEGEEESVIWNASSGIIRSRERWSFVVYSSILLISLAFNAILLIEHHSSRCTDHGKSKYTGNTFDTPVTYHAYSPYWNPELNQSVMDNAWDDIDTSPLAIALHDEYAKEVGLGPSTRFPWDTERSVYYLKGYHDLHCLKLIRKAITSTSNNTTRSFSLNHILHCLEGLRQDIICAADDTPMPALDSHGVGDGQVRQCRDWEKMTKWATRLDQHACYKFDDYREATNTLELFAFCPEGSPYREVVEAYFEYHGHKDAYEVKAGDGEG</sequence>
<keyword evidence="2" id="KW-0472">Membrane</keyword>
<feature type="transmembrane region" description="Helical" evidence="2">
    <location>
        <begin position="42"/>
        <end position="61"/>
    </location>
</feature>
<keyword evidence="2" id="KW-0812">Transmembrane</keyword>
<evidence type="ECO:0000256" key="1">
    <source>
        <dbReference type="ARBA" id="ARBA00035112"/>
    </source>
</evidence>
<dbReference type="EMBL" id="ML977642">
    <property type="protein sequence ID" value="KAF1995266.1"/>
    <property type="molecule type" value="Genomic_DNA"/>
</dbReference>
<dbReference type="PANTHER" id="PTHR33365">
    <property type="entry name" value="YALI0B05434P"/>
    <property type="match status" value="1"/>
</dbReference>
<accession>A0A6A5WCB8</accession>
<gene>
    <name evidence="3" type="ORF">P154DRAFT_556871</name>
</gene>
<evidence type="ECO:0000256" key="2">
    <source>
        <dbReference type="SAM" id="Phobius"/>
    </source>
</evidence>
<name>A0A6A5WCB8_9PLEO</name>
<dbReference type="GO" id="GO:0043386">
    <property type="term" value="P:mycotoxin biosynthetic process"/>
    <property type="evidence" value="ECO:0007669"/>
    <property type="project" value="InterPro"/>
</dbReference>
<dbReference type="PANTHER" id="PTHR33365:SF6">
    <property type="entry name" value="OXIDASE USTYA"/>
    <property type="match status" value="1"/>
</dbReference>
<dbReference type="Pfam" id="PF11807">
    <property type="entry name" value="UstYa"/>
    <property type="match status" value="1"/>
</dbReference>
<dbReference type="AlphaFoldDB" id="A0A6A5WCB8"/>
<protein>
    <submittedName>
        <fullName evidence="3">Uncharacterized protein</fullName>
    </submittedName>
</protein>
<keyword evidence="2" id="KW-1133">Transmembrane helix</keyword>
<reference evidence="3" key="1">
    <citation type="journal article" date="2020" name="Stud. Mycol.">
        <title>101 Dothideomycetes genomes: a test case for predicting lifestyles and emergence of pathogens.</title>
        <authorList>
            <person name="Haridas S."/>
            <person name="Albert R."/>
            <person name="Binder M."/>
            <person name="Bloem J."/>
            <person name="Labutti K."/>
            <person name="Salamov A."/>
            <person name="Andreopoulos B."/>
            <person name="Baker S."/>
            <person name="Barry K."/>
            <person name="Bills G."/>
            <person name="Bluhm B."/>
            <person name="Cannon C."/>
            <person name="Castanera R."/>
            <person name="Culley D."/>
            <person name="Daum C."/>
            <person name="Ezra D."/>
            <person name="Gonzalez J."/>
            <person name="Henrissat B."/>
            <person name="Kuo A."/>
            <person name="Liang C."/>
            <person name="Lipzen A."/>
            <person name="Lutzoni F."/>
            <person name="Magnuson J."/>
            <person name="Mondo S."/>
            <person name="Nolan M."/>
            <person name="Ohm R."/>
            <person name="Pangilinan J."/>
            <person name="Park H.-J."/>
            <person name="Ramirez L."/>
            <person name="Alfaro M."/>
            <person name="Sun H."/>
            <person name="Tritt A."/>
            <person name="Yoshinaga Y."/>
            <person name="Zwiers L.-H."/>
            <person name="Turgeon B."/>
            <person name="Goodwin S."/>
            <person name="Spatafora J."/>
            <person name="Crous P."/>
            <person name="Grigoriev I."/>
        </authorList>
    </citation>
    <scope>NUCLEOTIDE SEQUENCE</scope>
    <source>
        <strain evidence="3">CBS 123094</strain>
    </source>
</reference>
<dbReference type="Proteomes" id="UP000799779">
    <property type="component" value="Unassembled WGS sequence"/>
</dbReference>
<comment type="similarity">
    <text evidence="1">Belongs to the ustYa family.</text>
</comment>
<proteinExistence type="inferred from homology"/>
<evidence type="ECO:0000313" key="4">
    <source>
        <dbReference type="Proteomes" id="UP000799779"/>
    </source>
</evidence>